<keyword evidence="2" id="KW-0489">Methyltransferase</keyword>
<keyword evidence="2" id="KW-0830">Ubiquinone</keyword>
<dbReference type="Pfam" id="PF08241">
    <property type="entry name" value="Methyltransf_11"/>
    <property type="match status" value="1"/>
</dbReference>
<accession>A0A4P2QA95</accession>
<dbReference type="EC" id="2.1.1.64" evidence="2"/>
<protein>
    <submittedName>
        <fullName evidence="2">3-demethylubiquinone-9 3-methyltransferase</fullName>
        <ecNumber evidence="2">2.1.1.64</ecNumber>
    </submittedName>
</protein>
<organism evidence="2 3">
    <name type="scientific">Sorangium cellulosum</name>
    <name type="common">Polyangium cellulosum</name>
    <dbReference type="NCBI Taxonomy" id="56"/>
    <lineage>
        <taxon>Bacteria</taxon>
        <taxon>Pseudomonadati</taxon>
        <taxon>Myxococcota</taxon>
        <taxon>Polyangia</taxon>
        <taxon>Polyangiales</taxon>
        <taxon>Polyangiaceae</taxon>
        <taxon>Sorangium</taxon>
    </lineage>
</organism>
<gene>
    <name evidence="2" type="primary">ubiG</name>
    <name evidence="2" type="ORF">SOCEGT47_070680</name>
</gene>
<dbReference type="AlphaFoldDB" id="A0A4P2QA95"/>
<reference evidence="2 3" key="1">
    <citation type="submission" date="2015-09" db="EMBL/GenBank/DDBJ databases">
        <title>Sorangium comparison.</title>
        <authorList>
            <person name="Zaburannyi N."/>
            <person name="Bunk B."/>
            <person name="Overmann J."/>
            <person name="Mueller R."/>
        </authorList>
    </citation>
    <scope>NUCLEOTIDE SEQUENCE [LARGE SCALE GENOMIC DNA]</scope>
    <source>
        <strain evidence="2 3">So ceGT47</strain>
    </source>
</reference>
<name>A0A4P2QA95_SORCE</name>
<dbReference type="RefSeq" id="WP_129354149.1">
    <property type="nucleotide sequence ID" value="NZ_CP012670.1"/>
</dbReference>
<dbReference type="GO" id="GO:0061542">
    <property type="term" value="F:3-demethylubiquinol 3-O-methyltransferase activity"/>
    <property type="evidence" value="ECO:0007669"/>
    <property type="project" value="UniProtKB-EC"/>
</dbReference>
<evidence type="ECO:0000313" key="2">
    <source>
        <dbReference type="EMBL" id="AUX26499.1"/>
    </source>
</evidence>
<dbReference type="InterPro" id="IPR029063">
    <property type="entry name" value="SAM-dependent_MTases_sf"/>
</dbReference>
<sequence length="227" mass="25308">MPNAAGDIDVEAMNDRLAREHPIDDYYERAPLPIRLIERKRLAILRDMLGDCAGLELAEVGSGGGHVLRMFPRARITAIDVSDVYLDTARKNLAGYDVRFLKGEVDKLDLPAASFDRIVCTEVLEHTVDPPAILAAMARLLRPTGVAAITVPNDPLIARLKRVLRGTPVLGRLLGDRIRWGGDAYHLHQWTPAQFGRLLSRYFHVVERRAAPYDALPIRACFRCAPL</sequence>
<keyword evidence="2" id="KW-0808">Transferase</keyword>
<evidence type="ECO:0000259" key="1">
    <source>
        <dbReference type="Pfam" id="PF08241"/>
    </source>
</evidence>
<dbReference type="GO" id="GO:0032259">
    <property type="term" value="P:methylation"/>
    <property type="evidence" value="ECO:0007669"/>
    <property type="project" value="UniProtKB-KW"/>
</dbReference>
<dbReference type="OrthoDB" id="5504467at2"/>
<dbReference type="SUPFAM" id="SSF53335">
    <property type="entry name" value="S-adenosyl-L-methionine-dependent methyltransferases"/>
    <property type="match status" value="1"/>
</dbReference>
<dbReference type="InterPro" id="IPR013216">
    <property type="entry name" value="Methyltransf_11"/>
</dbReference>
<dbReference type="EMBL" id="CP012670">
    <property type="protein sequence ID" value="AUX26499.1"/>
    <property type="molecule type" value="Genomic_DNA"/>
</dbReference>
<dbReference type="CDD" id="cd02440">
    <property type="entry name" value="AdoMet_MTases"/>
    <property type="match status" value="1"/>
</dbReference>
<feature type="domain" description="Methyltransferase type 11" evidence="1">
    <location>
        <begin position="59"/>
        <end position="148"/>
    </location>
</feature>
<proteinExistence type="predicted"/>
<dbReference type="PANTHER" id="PTHR43861">
    <property type="entry name" value="TRANS-ACONITATE 2-METHYLTRANSFERASE-RELATED"/>
    <property type="match status" value="1"/>
</dbReference>
<evidence type="ECO:0000313" key="3">
    <source>
        <dbReference type="Proteomes" id="UP000295781"/>
    </source>
</evidence>
<dbReference type="Proteomes" id="UP000295781">
    <property type="component" value="Chromosome"/>
</dbReference>
<dbReference type="Gene3D" id="3.40.50.150">
    <property type="entry name" value="Vaccinia Virus protein VP39"/>
    <property type="match status" value="1"/>
</dbReference>